<dbReference type="GeneID" id="93686104"/>
<accession>A0A6I4U9F1</accession>
<evidence type="ECO:0000256" key="1">
    <source>
        <dbReference type="SAM" id="MobiDB-lite"/>
    </source>
</evidence>
<sequence length="197" mass="20568">MRRFLALLPLTVLAACKPPASDDYVERTRIGEPAAGPSEPIDSPDTENAIWAPAASGQRLLYGTPGERPLFAVECLEGDRAEATLAYTRFARADPGAKAVLALIGNGHVARLHIDAVRIGDVWRWEGAVAADDARMDVLTGTRQVEATVPGAGSVILNSSPLPGELVETCRAPDQAVTAEAAESDPSPAPAAPEVPA</sequence>
<evidence type="ECO:0000313" key="2">
    <source>
        <dbReference type="EMBL" id="MDQ0565746.1"/>
    </source>
</evidence>
<feature type="compositionally biased region" description="Pro residues" evidence="1">
    <location>
        <begin position="187"/>
        <end position="197"/>
    </location>
</feature>
<evidence type="ECO:0000313" key="5">
    <source>
        <dbReference type="Proteomes" id="UP001238601"/>
    </source>
</evidence>
<dbReference type="RefSeq" id="WP_160766515.1">
    <property type="nucleotide sequence ID" value="NZ_JAUSWK010000001.1"/>
</dbReference>
<dbReference type="Proteomes" id="UP001238601">
    <property type="component" value="Unassembled WGS sequence"/>
</dbReference>
<name>A0A6I4U9F1_9SPHN</name>
<dbReference type="Proteomes" id="UP000439914">
    <property type="component" value="Unassembled WGS sequence"/>
</dbReference>
<keyword evidence="5" id="KW-1185">Reference proteome</keyword>
<evidence type="ECO:0000313" key="4">
    <source>
        <dbReference type="Proteomes" id="UP000439914"/>
    </source>
</evidence>
<dbReference type="EMBL" id="WTYG01000002">
    <property type="protein sequence ID" value="MXP35248.1"/>
    <property type="molecule type" value="Genomic_DNA"/>
</dbReference>
<reference evidence="3 4" key="1">
    <citation type="submission" date="2019-12" db="EMBL/GenBank/DDBJ databases">
        <title>Genomic-based taxomic classification of the family Erythrobacteraceae.</title>
        <authorList>
            <person name="Xu L."/>
        </authorList>
    </citation>
    <scope>NUCLEOTIDE SEQUENCE [LARGE SCALE GENOMIC DNA]</scope>
    <source>
        <strain evidence="3 4">CGMCC 1.8703</strain>
    </source>
</reference>
<dbReference type="EMBL" id="JAUSWK010000001">
    <property type="protein sequence ID" value="MDQ0565746.1"/>
    <property type="molecule type" value="Genomic_DNA"/>
</dbReference>
<dbReference type="PROSITE" id="PS51257">
    <property type="entry name" value="PROKAR_LIPOPROTEIN"/>
    <property type="match status" value="1"/>
</dbReference>
<reference evidence="2 5" key="2">
    <citation type="submission" date="2023-07" db="EMBL/GenBank/DDBJ databases">
        <title>Genomic Encyclopedia of Type Strains, Phase IV (KMG-IV): sequencing the most valuable type-strain genomes for metagenomic binning, comparative biology and taxonomic classification.</title>
        <authorList>
            <person name="Goeker M."/>
        </authorList>
    </citation>
    <scope>NUCLEOTIDE SEQUENCE [LARGE SCALE GENOMIC DNA]</scope>
    <source>
        <strain evidence="2 5">DSM 14432</strain>
    </source>
</reference>
<organism evidence="3 4">
    <name type="scientific">Qipengyuania citrea</name>
    <dbReference type="NCBI Taxonomy" id="225971"/>
    <lineage>
        <taxon>Bacteria</taxon>
        <taxon>Pseudomonadati</taxon>
        <taxon>Pseudomonadota</taxon>
        <taxon>Alphaproteobacteria</taxon>
        <taxon>Sphingomonadales</taxon>
        <taxon>Erythrobacteraceae</taxon>
        <taxon>Qipengyuania</taxon>
    </lineage>
</organism>
<proteinExistence type="predicted"/>
<feature type="region of interest" description="Disordered" evidence="1">
    <location>
        <begin position="174"/>
        <end position="197"/>
    </location>
</feature>
<protein>
    <submittedName>
        <fullName evidence="3">Uncharacterized protein</fullName>
    </submittedName>
</protein>
<comment type="caution">
    <text evidence="3">The sequence shown here is derived from an EMBL/GenBank/DDBJ whole genome shotgun (WGS) entry which is preliminary data.</text>
</comment>
<dbReference type="AlphaFoldDB" id="A0A6I4U9F1"/>
<gene>
    <name evidence="3" type="ORF">GRI55_05630</name>
    <name evidence="2" type="ORF">QOZ97_001256</name>
</gene>
<evidence type="ECO:0000313" key="3">
    <source>
        <dbReference type="EMBL" id="MXP35248.1"/>
    </source>
</evidence>